<dbReference type="InterPro" id="IPR025377">
    <property type="entry name" value="DUF4367"/>
</dbReference>
<dbReference type="RefSeq" id="WP_110252282.1">
    <property type="nucleotide sequence ID" value="NZ_QJJR01000026.1"/>
</dbReference>
<keyword evidence="3" id="KW-1185">Reference proteome</keyword>
<dbReference type="OrthoDB" id="2599781at2"/>
<name>A0A2V3VWR0_9BACI</name>
<dbReference type="Pfam" id="PF14285">
    <property type="entry name" value="DUF4367"/>
    <property type="match status" value="1"/>
</dbReference>
<reference evidence="2 3" key="1">
    <citation type="submission" date="2018-05" db="EMBL/GenBank/DDBJ databases">
        <title>Genomic Encyclopedia of Type Strains, Phase IV (KMG-IV): sequencing the most valuable type-strain genomes for metagenomic binning, comparative biology and taxonomic classification.</title>
        <authorList>
            <person name="Goeker M."/>
        </authorList>
    </citation>
    <scope>NUCLEOTIDE SEQUENCE [LARGE SCALE GENOMIC DNA]</scope>
    <source>
        <strain evidence="2 3">DSM 22440</strain>
    </source>
</reference>
<dbReference type="Proteomes" id="UP000247922">
    <property type="component" value="Unassembled WGS sequence"/>
</dbReference>
<feature type="domain" description="DUF4367" evidence="1">
    <location>
        <begin position="83"/>
        <end position="193"/>
    </location>
</feature>
<dbReference type="EMBL" id="QJJR01000026">
    <property type="protein sequence ID" value="PXW86020.1"/>
    <property type="molecule type" value="Genomic_DNA"/>
</dbReference>
<gene>
    <name evidence="2" type="ORF">DES38_1266</name>
</gene>
<evidence type="ECO:0000313" key="3">
    <source>
        <dbReference type="Proteomes" id="UP000247922"/>
    </source>
</evidence>
<dbReference type="AlphaFoldDB" id="A0A2V3VWR0"/>
<comment type="caution">
    <text evidence="2">The sequence shown here is derived from an EMBL/GenBank/DDBJ whole genome shotgun (WGS) entry which is preliminary data.</text>
</comment>
<sequence>MIIGAFVFGNINETKAFNPFYQSLKEIPGDITSLFFGNKNEESEAKTDPPSNGIADKEMELTDKVVSVNSLEEVQNRSAFQIPSFKYIPVGYKFKNADLFMLDGDNTFRKVRLTFSNKEKSFWVSLNPLESDTTVGSGSKKSNIKEIQLKNGKGYLTISDDGNSKLEFLRGNVYVSVLGDLPQEELIRFANNM</sequence>
<proteinExistence type="predicted"/>
<protein>
    <submittedName>
        <fullName evidence="2">Uncharacterized protein DUF4367</fullName>
    </submittedName>
</protein>
<accession>A0A2V3VWR0</accession>
<organism evidence="2 3">
    <name type="scientific">Streptohalobacillus salinus</name>
    <dbReference type="NCBI Taxonomy" id="621096"/>
    <lineage>
        <taxon>Bacteria</taxon>
        <taxon>Bacillati</taxon>
        <taxon>Bacillota</taxon>
        <taxon>Bacilli</taxon>
        <taxon>Bacillales</taxon>
        <taxon>Bacillaceae</taxon>
        <taxon>Streptohalobacillus</taxon>
    </lineage>
</organism>
<evidence type="ECO:0000259" key="1">
    <source>
        <dbReference type="Pfam" id="PF14285"/>
    </source>
</evidence>
<evidence type="ECO:0000313" key="2">
    <source>
        <dbReference type="EMBL" id="PXW86020.1"/>
    </source>
</evidence>